<dbReference type="Gene3D" id="3.20.20.480">
    <property type="entry name" value="Trimethylamine methyltransferase-like"/>
    <property type="match status" value="1"/>
</dbReference>
<organism evidence="5 6">
    <name type="scientific">Pseudonocardia halophobica</name>
    <dbReference type="NCBI Taxonomy" id="29401"/>
    <lineage>
        <taxon>Bacteria</taxon>
        <taxon>Bacillati</taxon>
        <taxon>Actinomycetota</taxon>
        <taxon>Actinomycetes</taxon>
        <taxon>Pseudonocardiales</taxon>
        <taxon>Pseudonocardiaceae</taxon>
        <taxon>Pseudonocardia</taxon>
    </lineage>
</organism>
<name>A0A9W6NUL7_9PSEU</name>
<proteinExistence type="inferred from homology"/>
<dbReference type="RefSeq" id="WP_037040058.1">
    <property type="nucleotide sequence ID" value="NZ_BAAAUZ010000013.1"/>
</dbReference>
<dbReference type="Proteomes" id="UP001143463">
    <property type="component" value="Unassembled WGS sequence"/>
</dbReference>
<dbReference type="Pfam" id="PF06253">
    <property type="entry name" value="MTTB"/>
    <property type="match status" value="1"/>
</dbReference>
<evidence type="ECO:0000256" key="3">
    <source>
        <dbReference type="ARBA" id="ARBA00022679"/>
    </source>
</evidence>
<reference evidence="5" key="1">
    <citation type="journal article" date="2014" name="Int. J. Syst. Evol. Microbiol.">
        <title>Complete genome sequence of Corynebacterium casei LMG S-19264T (=DSM 44701T), isolated from a smear-ripened cheese.</title>
        <authorList>
            <consortium name="US DOE Joint Genome Institute (JGI-PGF)"/>
            <person name="Walter F."/>
            <person name="Albersmeier A."/>
            <person name="Kalinowski J."/>
            <person name="Ruckert C."/>
        </authorList>
    </citation>
    <scope>NUCLEOTIDE SEQUENCE</scope>
    <source>
        <strain evidence="5">VKM Ac-1069</strain>
    </source>
</reference>
<sequence length="483" mass="53140">MFRNTMPRYEILSADAMDTLDAGWRRLVSEIGVEFGSARALELFRQAGQKVEESDGHGVVRFDPDFVLEQVAKAPRSFDVQARNPANTVHIGDDAMVFGAVYGAPFVREGDVRRDAKMEDFRNLTRLAQSFPALDSAGGVICEPEDTPLDSRHLDMTYALQTLTDKIYMGNVVSGVNAADTIAMTEILFGGRASIEATPATISIINCNSPLRWDERMLEAQLAYSEANQAVVLTPFLLMGAMSPVSIPATLVQQIAEALTGVALSQLVRPGCPVIFGSFLSNIDMQSGSPCFGTPESAIGLLCTGQIARRFGLPVRSGGGLTASQTPDAQAGYESLMTMLPTFLAGINWVMHAAGWLEAGLVTSYEKFVLDVQVLEMLQHEFTPLEIDEASLAFDAHDEVRHGGHFLGAAHTMERFRTCFYRPFVNSSENYERWMRNGAKDAAARARDVAHKKLDEYEPPPLDDAIREELTEYVTRRRRELGD</sequence>
<dbReference type="InterPro" id="IPR038601">
    <property type="entry name" value="MttB-like_sf"/>
</dbReference>
<keyword evidence="6" id="KW-1185">Reference proteome</keyword>
<evidence type="ECO:0000313" key="6">
    <source>
        <dbReference type="Proteomes" id="UP001143463"/>
    </source>
</evidence>
<keyword evidence="3 4" id="KW-0808">Transferase</keyword>
<comment type="similarity">
    <text evidence="1 4">Belongs to the trimethylamine methyltransferase family.</text>
</comment>
<gene>
    <name evidence="5" type="ORF">GCM10017577_08730</name>
</gene>
<evidence type="ECO:0000256" key="1">
    <source>
        <dbReference type="ARBA" id="ARBA00007137"/>
    </source>
</evidence>
<evidence type="ECO:0000256" key="2">
    <source>
        <dbReference type="ARBA" id="ARBA00022603"/>
    </source>
</evidence>
<dbReference type="EMBL" id="BSFQ01000002">
    <property type="protein sequence ID" value="GLL09733.1"/>
    <property type="molecule type" value="Genomic_DNA"/>
</dbReference>
<dbReference type="PIRSF" id="PIRSF037567">
    <property type="entry name" value="MTTB_MeTrfase"/>
    <property type="match status" value="1"/>
</dbReference>
<dbReference type="GO" id="GO:0015948">
    <property type="term" value="P:methanogenesis"/>
    <property type="evidence" value="ECO:0007669"/>
    <property type="project" value="UniProtKB-UniRule"/>
</dbReference>
<evidence type="ECO:0000313" key="5">
    <source>
        <dbReference type="EMBL" id="GLL09733.1"/>
    </source>
</evidence>
<dbReference type="GO" id="GO:0032259">
    <property type="term" value="P:methylation"/>
    <property type="evidence" value="ECO:0007669"/>
    <property type="project" value="UniProtKB-KW"/>
</dbReference>
<accession>A0A9W6NUL7</accession>
<keyword evidence="2 5" id="KW-0489">Methyltransferase</keyword>
<dbReference type="InterPro" id="IPR010426">
    <property type="entry name" value="MTTB_MeTrfase"/>
</dbReference>
<reference evidence="5" key="2">
    <citation type="submission" date="2023-01" db="EMBL/GenBank/DDBJ databases">
        <authorList>
            <person name="Sun Q."/>
            <person name="Evtushenko L."/>
        </authorList>
    </citation>
    <scope>NUCLEOTIDE SEQUENCE</scope>
    <source>
        <strain evidence="5">VKM Ac-1069</strain>
    </source>
</reference>
<dbReference type="GO" id="GO:0008168">
    <property type="term" value="F:methyltransferase activity"/>
    <property type="evidence" value="ECO:0007669"/>
    <property type="project" value="UniProtKB-KW"/>
</dbReference>
<protein>
    <recommendedName>
        <fullName evidence="4">Methyltransferase</fullName>
        <ecNumber evidence="4">2.1.1.-</ecNumber>
    </recommendedName>
</protein>
<comment type="caution">
    <text evidence="5">The sequence shown here is derived from an EMBL/GenBank/DDBJ whole genome shotgun (WGS) entry which is preliminary data.</text>
</comment>
<evidence type="ECO:0000256" key="4">
    <source>
        <dbReference type="PIRNR" id="PIRNR037567"/>
    </source>
</evidence>
<dbReference type="EC" id="2.1.1.-" evidence="4"/>
<dbReference type="AlphaFoldDB" id="A0A9W6NUL7"/>